<dbReference type="PANTHER" id="PTHR30055">
    <property type="entry name" value="HTH-TYPE TRANSCRIPTIONAL REGULATOR RUTR"/>
    <property type="match status" value="1"/>
</dbReference>
<evidence type="ECO:0000256" key="2">
    <source>
        <dbReference type="PROSITE-ProRule" id="PRU00335"/>
    </source>
</evidence>
<dbReference type="InterPro" id="IPR009057">
    <property type="entry name" value="Homeodomain-like_sf"/>
</dbReference>
<dbReference type="Gene3D" id="1.10.10.60">
    <property type="entry name" value="Homeodomain-like"/>
    <property type="match status" value="1"/>
</dbReference>
<dbReference type="PANTHER" id="PTHR30055:SF235">
    <property type="entry name" value="TRANSCRIPTIONAL REGULATORY PROTEIN"/>
    <property type="match status" value="1"/>
</dbReference>
<dbReference type="Proteomes" id="UP001142153">
    <property type="component" value="Unassembled WGS sequence"/>
</dbReference>
<keyword evidence="5" id="KW-1185">Reference proteome</keyword>
<dbReference type="EMBL" id="JAPZPY010000012">
    <property type="protein sequence ID" value="MCZ8381664.1"/>
    <property type="molecule type" value="Genomic_DNA"/>
</dbReference>
<dbReference type="InterPro" id="IPR036271">
    <property type="entry name" value="Tet_transcr_reg_TetR-rel_C_sf"/>
</dbReference>
<dbReference type="SUPFAM" id="SSF46689">
    <property type="entry name" value="Homeodomain-like"/>
    <property type="match status" value="1"/>
</dbReference>
<dbReference type="InterPro" id="IPR041678">
    <property type="entry name" value="TetR_C_16"/>
</dbReference>
<sequence length="206" mass="21692">MVNKRRPGRRAGSSDTRAEILRAARARFTEAGYAAATMRAIATDAGVDAALISYFFGSKQQLFGEAFALRANPVQVIAGEVDAPAAELPRRLLSALVTTWDDPQNRPALLTIASAGGEAKGFALTRGFVEEALARPVAERLQARGIEPEVARTASATLATALVGVIYARYVLEVDAVAQMSGADFVDAYTPVVRAALTGCLPPATD</sequence>
<dbReference type="PRINTS" id="PR00455">
    <property type="entry name" value="HTHTETR"/>
</dbReference>
<reference evidence="4" key="1">
    <citation type="submission" date="2022-12" db="EMBL/GenBank/DDBJ databases">
        <authorList>
            <person name="Deng Y."/>
            <person name="Zhang Y.-Q."/>
        </authorList>
    </citation>
    <scope>NUCLEOTIDE SEQUENCE</scope>
    <source>
        <strain evidence="4">CPCC 205372</strain>
    </source>
</reference>
<protein>
    <submittedName>
        <fullName evidence="4">TetR family transcriptional regulator</fullName>
    </submittedName>
</protein>
<dbReference type="RefSeq" id="WP_269896181.1">
    <property type="nucleotide sequence ID" value="NZ_JAPZPY010000012.1"/>
</dbReference>
<comment type="caution">
    <text evidence="4">The sequence shown here is derived from an EMBL/GenBank/DDBJ whole genome shotgun (WGS) entry which is preliminary data.</text>
</comment>
<dbReference type="Gene3D" id="1.10.357.10">
    <property type="entry name" value="Tetracycline Repressor, domain 2"/>
    <property type="match status" value="1"/>
</dbReference>
<evidence type="ECO:0000259" key="3">
    <source>
        <dbReference type="PROSITE" id="PS50977"/>
    </source>
</evidence>
<name>A0ABT4PYK5_9MYCO</name>
<keyword evidence="1 2" id="KW-0238">DNA-binding</keyword>
<proteinExistence type="predicted"/>
<accession>A0ABT4PYK5</accession>
<dbReference type="InterPro" id="IPR050109">
    <property type="entry name" value="HTH-type_TetR-like_transc_reg"/>
</dbReference>
<gene>
    <name evidence="4" type="ORF">O6P37_22595</name>
</gene>
<dbReference type="PROSITE" id="PS50977">
    <property type="entry name" value="HTH_TETR_2"/>
    <property type="match status" value="1"/>
</dbReference>
<feature type="DNA-binding region" description="H-T-H motif" evidence="2">
    <location>
        <begin position="37"/>
        <end position="56"/>
    </location>
</feature>
<dbReference type="Pfam" id="PF00440">
    <property type="entry name" value="TetR_N"/>
    <property type="match status" value="1"/>
</dbReference>
<evidence type="ECO:0000256" key="1">
    <source>
        <dbReference type="ARBA" id="ARBA00023125"/>
    </source>
</evidence>
<evidence type="ECO:0000313" key="4">
    <source>
        <dbReference type="EMBL" id="MCZ8381664.1"/>
    </source>
</evidence>
<dbReference type="Pfam" id="PF17920">
    <property type="entry name" value="TetR_C_16"/>
    <property type="match status" value="1"/>
</dbReference>
<feature type="domain" description="HTH tetR-type" evidence="3">
    <location>
        <begin position="14"/>
        <end position="74"/>
    </location>
</feature>
<evidence type="ECO:0000313" key="5">
    <source>
        <dbReference type="Proteomes" id="UP001142153"/>
    </source>
</evidence>
<organism evidence="4 5">
    <name type="scientific">Mycobacterium hippophais</name>
    <dbReference type="NCBI Taxonomy" id="3016340"/>
    <lineage>
        <taxon>Bacteria</taxon>
        <taxon>Bacillati</taxon>
        <taxon>Actinomycetota</taxon>
        <taxon>Actinomycetes</taxon>
        <taxon>Mycobacteriales</taxon>
        <taxon>Mycobacteriaceae</taxon>
        <taxon>Mycobacterium</taxon>
    </lineage>
</organism>
<dbReference type="SUPFAM" id="SSF48498">
    <property type="entry name" value="Tetracyclin repressor-like, C-terminal domain"/>
    <property type="match status" value="1"/>
</dbReference>
<dbReference type="InterPro" id="IPR001647">
    <property type="entry name" value="HTH_TetR"/>
</dbReference>